<evidence type="ECO:0000313" key="3">
    <source>
        <dbReference type="Proteomes" id="UP000014174"/>
    </source>
</evidence>
<sequence length="508" mass="60206">MKAGAIKIPVFQRDFVWKPQQMLELFDSILKGYPIGSLLLWSPNAEFKTREYIGPYHVKKTSRDLKYVLDGFQRLSTLFGCLVNPDDYAENEKLIGAKEFNIFYNLSDREFTYIKNNHEKRYYYMPLHRIVDTFEFLDFVKELESNILDKSESTRLIENAKEISKTFYDYEIPFVEIRGGDIKSAVEIFSRINSTGTEISQDFMLSALSYNPDTNFLFSEAITEFLNKLSIYNFENLKRDTVLNCISTSRNKVHFDVKVEDLLKHDLEYLTFTSFEHIEMAVHFLHKHLKVWDVRLLPYPTQLIFIADFFRINKNPSFKNVENLKKWFWITSYSNYFTIYSLSQQRAAYKRFLNFAQGKHEDGILKIVENFESAKFPEKINFTGVRTKTLQLFMINHAYDEMDMDVGERLREVFVASQKERTPGNIILRASSDYEMHSSEKNLHNFVELEDTTTLERFFITPELVYLYRANKIDEFIRLRESIIQSSERKFVRELGINYSGYETLDLY</sequence>
<dbReference type="Proteomes" id="UP000014174">
    <property type="component" value="Unassembled WGS sequence"/>
</dbReference>
<dbReference type="EMBL" id="AQPN01000020">
    <property type="protein sequence ID" value="EOR96309.1"/>
    <property type="molecule type" value="Genomic_DNA"/>
</dbReference>
<dbReference type="PATRIC" id="fig|1150600.3.peg.535"/>
<dbReference type="PANTHER" id="PTHR37292">
    <property type="entry name" value="VNG6097C"/>
    <property type="match status" value="1"/>
</dbReference>
<dbReference type="eggNOG" id="COG1479">
    <property type="taxonomic scope" value="Bacteria"/>
</dbReference>
<feature type="domain" description="GmrSD restriction endonucleases N-terminal" evidence="1">
    <location>
        <begin position="6"/>
        <end position="206"/>
    </location>
</feature>
<gene>
    <name evidence="2" type="ORF">ADIARSV_0544</name>
</gene>
<evidence type="ECO:0000259" key="1">
    <source>
        <dbReference type="Pfam" id="PF03235"/>
    </source>
</evidence>
<dbReference type="AlphaFoldDB" id="R9H555"/>
<dbReference type="Pfam" id="PF03235">
    <property type="entry name" value="GmrSD_N"/>
    <property type="match status" value="1"/>
</dbReference>
<proteinExistence type="predicted"/>
<dbReference type="STRING" id="1150600.ADIARSV_0544"/>
<reference evidence="2 3" key="1">
    <citation type="journal article" date="2013" name="Genome Announc.">
        <title>Draft Genome Sequence of Arcticibacter svalbardensis Strain MN12-7T, a Member of the Family Sphingobacteriaceae Isolated from an Arctic Soil Sample.</title>
        <authorList>
            <person name="Shivaji S."/>
            <person name="Ara S."/>
            <person name="Prasad S."/>
            <person name="Manasa B.P."/>
            <person name="Begum Z."/>
            <person name="Singh A."/>
            <person name="Kumar Pinnaka A."/>
        </authorList>
    </citation>
    <scope>NUCLEOTIDE SEQUENCE [LARGE SCALE GENOMIC DNA]</scope>
    <source>
        <strain evidence="2 3">MN12-7</strain>
    </source>
</reference>
<comment type="caution">
    <text evidence="2">The sequence shown here is derived from an EMBL/GenBank/DDBJ whole genome shotgun (WGS) entry which is preliminary data.</text>
</comment>
<evidence type="ECO:0000313" key="2">
    <source>
        <dbReference type="EMBL" id="EOR96309.1"/>
    </source>
</evidence>
<protein>
    <recommendedName>
        <fullName evidence="1">GmrSD restriction endonucleases N-terminal domain-containing protein</fullName>
    </recommendedName>
</protein>
<keyword evidence="3" id="KW-1185">Reference proteome</keyword>
<organism evidence="2 3">
    <name type="scientific">Arcticibacter svalbardensis MN12-7</name>
    <dbReference type="NCBI Taxonomy" id="1150600"/>
    <lineage>
        <taxon>Bacteria</taxon>
        <taxon>Pseudomonadati</taxon>
        <taxon>Bacteroidota</taxon>
        <taxon>Sphingobacteriia</taxon>
        <taxon>Sphingobacteriales</taxon>
        <taxon>Sphingobacteriaceae</taxon>
        <taxon>Arcticibacter</taxon>
    </lineage>
</organism>
<dbReference type="PANTHER" id="PTHR37292:SF2">
    <property type="entry name" value="DUF262 DOMAIN-CONTAINING PROTEIN"/>
    <property type="match status" value="1"/>
</dbReference>
<dbReference type="InterPro" id="IPR004919">
    <property type="entry name" value="GmrSD_N"/>
</dbReference>
<name>R9H555_9SPHI</name>
<accession>R9H555</accession>